<protein>
    <submittedName>
        <fullName evidence="1">Uncharacterized protein</fullName>
    </submittedName>
</protein>
<accession>A0A397J4B1</accession>
<name>A0A397J4B1_9GLOM</name>
<keyword evidence="2" id="KW-1185">Reference proteome</keyword>
<organism evidence="1 2">
    <name type="scientific">Diversispora epigaea</name>
    <dbReference type="NCBI Taxonomy" id="1348612"/>
    <lineage>
        <taxon>Eukaryota</taxon>
        <taxon>Fungi</taxon>
        <taxon>Fungi incertae sedis</taxon>
        <taxon>Mucoromycota</taxon>
        <taxon>Glomeromycotina</taxon>
        <taxon>Glomeromycetes</taxon>
        <taxon>Diversisporales</taxon>
        <taxon>Diversisporaceae</taxon>
        <taxon>Diversispora</taxon>
    </lineage>
</organism>
<dbReference type="AlphaFoldDB" id="A0A397J4B1"/>
<comment type="caution">
    <text evidence="1">The sequence shown here is derived from an EMBL/GenBank/DDBJ whole genome shotgun (WGS) entry which is preliminary data.</text>
</comment>
<gene>
    <name evidence="1" type="ORF">Glove_117g572</name>
</gene>
<proteinExistence type="predicted"/>
<reference evidence="1 2" key="1">
    <citation type="submission" date="2018-08" db="EMBL/GenBank/DDBJ databases">
        <title>Genome and evolution of the arbuscular mycorrhizal fungus Diversispora epigaea (formerly Glomus versiforme) and its bacterial endosymbionts.</title>
        <authorList>
            <person name="Sun X."/>
            <person name="Fei Z."/>
            <person name="Harrison M."/>
        </authorList>
    </citation>
    <scope>NUCLEOTIDE SEQUENCE [LARGE SCALE GENOMIC DNA]</scope>
    <source>
        <strain evidence="1 2">IT104</strain>
    </source>
</reference>
<evidence type="ECO:0000313" key="1">
    <source>
        <dbReference type="EMBL" id="RHZ81812.1"/>
    </source>
</evidence>
<dbReference type="Proteomes" id="UP000266861">
    <property type="component" value="Unassembled WGS sequence"/>
</dbReference>
<evidence type="ECO:0000313" key="2">
    <source>
        <dbReference type="Proteomes" id="UP000266861"/>
    </source>
</evidence>
<sequence length="71" mass="8299">MGWTLATMTLKSLKTKRLLVVPFLNTEKRGSAGLIKDIKGKEQETYDLKKHFDEIVGRLYCRLDRNEENTR</sequence>
<dbReference type="EMBL" id="PQFF01000109">
    <property type="protein sequence ID" value="RHZ81812.1"/>
    <property type="molecule type" value="Genomic_DNA"/>
</dbReference>